<comment type="caution">
    <text evidence="1">The sequence shown here is derived from an EMBL/GenBank/DDBJ whole genome shotgun (WGS) entry which is preliminary data.</text>
</comment>
<dbReference type="Proteomes" id="UP001152795">
    <property type="component" value="Unassembled WGS sequence"/>
</dbReference>
<dbReference type="AlphaFoldDB" id="A0A6S7KP80"/>
<reference evidence="1" key="1">
    <citation type="submission" date="2020-04" db="EMBL/GenBank/DDBJ databases">
        <authorList>
            <person name="Alioto T."/>
            <person name="Alioto T."/>
            <person name="Gomez Garrido J."/>
        </authorList>
    </citation>
    <scope>NUCLEOTIDE SEQUENCE</scope>
    <source>
        <strain evidence="1">A484AB</strain>
    </source>
</reference>
<name>A0A6S7KP80_PARCT</name>
<dbReference type="EMBL" id="CACRXK020036103">
    <property type="protein sequence ID" value="CAB4044764.1"/>
    <property type="molecule type" value="Genomic_DNA"/>
</dbReference>
<sequence length="114" mass="12053">MSLLFLGHDCKTAKTKLDEGKLSREEYCEIIVKRVCGAVCSIPGFAVGFVLGGMILPVLGAFLGGALGGFLGKEAGGKLGEILTPMFIEHLSDEEKNEGEIIRADSFTGECNGE</sequence>
<proteinExistence type="predicted"/>
<accession>A0A6S7KP80</accession>
<evidence type="ECO:0000313" key="2">
    <source>
        <dbReference type="Proteomes" id="UP001152795"/>
    </source>
</evidence>
<evidence type="ECO:0000313" key="1">
    <source>
        <dbReference type="EMBL" id="CAB4044764.1"/>
    </source>
</evidence>
<organism evidence="1 2">
    <name type="scientific">Paramuricea clavata</name>
    <name type="common">Red gorgonian</name>
    <name type="synonym">Violescent sea-whip</name>
    <dbReference type="NCBI Taxonomy" id="317549"/>
    <lineage>
        <taxon>Eukaryota</taxon>
        <taxon>Metazoa</taxon>
        <taxon>Cnidaria</taxon>
        <taxon>Anthozoa</taxon>
        <taxon>Octocorallia</taxon>
        <taxon>Malacalcyonacea</taxon>
        <taxon>Plexauridae</taxon>
        <taxon>Paramuricea</taxon>
    </lineage>
</organism>
<protein>
    <submittedName>
        <fullName evidence="1">Uncharacterized protein</fullName>
    </submittedName>
</protein>
<keyword evidence="2" id="KW-1185">Reference proteome</keyword>
<gene>
    <name evidence="1" type="ORF">PACLA_8A086005</name>
</gene>